<dbReference type="InterPro" id="IPR008278">
    <property type="entry name" value="4-PPantetheinyl_Trfase_dom"/>
</dbReference>
<proteinExistence type="predicted"/>
<dbReference type="EMBL" id="QUSW01000006">
    <property type="protein sequence ID" value="RQP22625.1"/>
    <property type="molecule type" value="Genomic_DNA"/>
</dbReference>
<reference evidence="3 4" key="2">
    <citation type="submission" date="2018-12" db="EMBL/GenBank/DDBJ databases">
        <title>Rhizobacter gummiphilus sp. nov., a rubber-degrading bacterium isolated from the soil of a botanical garden in Japan.</title>
        <authorList>
            <person name="Shunsuke S.S."/>
        </authorList>
    </citation>
    <scope>NUCLEOTIDE SEQUENCE [LARGE SCALE GENOMIC DNA]</scope>
    <source>
        <strain evidence="3 4">S-16</strain>
    </source>
</reference>
<dbReference type="GO" id="GO:0008897">
    <property type="term" value="F:holo-[acyl-carrier-protein] synthase activity"/>
    <property type="evidence" value="ECO:0007669"/>
    <property type="project" value="InterPro"/>
</dbReference>
<dbReference type="SUPFAM" id="SSF56214">
    <property type="entry name" value="4'-phosphopantetheinyl transferase"/>
    <property type="match status" value="2"/>
</dbReference>
<organism evidence="3 4">
    <name type="scientific">Piscinibacter terrae</name>
    <dbReference type="NCBI Taxonomy" id="2496871"/>
    <lineage>
        <taxon>Bacteria</taxon>
        <taxon>Pseudomonadati</taxon>
        <taxon>Pseudomonadota</taxon>
        <taxon>Betaproteobacteria</taxon>
        <taxon>Burkholderiales</taxon>
        <taxon>Sphaerotilaceae</taxon>
        <taxon>Piscinibacter</taxon>
    </lineage>
</organism>
<accession>A0A3N7JUN4</accession>
<evidence type="ECO:0000313" key="4">
    <source>
        <dbReference type="Proteomes" id="UP000267464"/>
    </source>
</evidence>
<feature type="domain" description="4'-phosphopantetheinyl transferase" evidence="2">
    <location>
        <begin position="117"/>
        <end position="186"/>
    </location>
</feature>
<dbReference type="InterPro" id="IPR037143">
    <property type="entry name" value="4-PPantetheinyl_Trfase_dom_sf"/>
</dbReference>
<dbReference type="Pfam" id="PF01648">
    <property type="entry name" value="ACPS"/>
    <property type="match status" value="1"/>
</dbReference>
<evidence type="ECO:0000259" key="2">
    <source>
        <dbReference type="Pfam" id="PF01648"/>
    </source>
</evidence>
<evidence type="ECO:0000313" key="3">
    <source>
        <dbReference type="EMBL" id="RQP22625.1"/>
    </source>
</evidence>
<dbReference type="Gene3D" id="3.90.470.20">
    <property type="entry name" value="4'-phosphopantetheinyl transferase domain"/>
    <property type="match status" value="1"/>
</dbReference>
<sequence>MVGSGPPGLLALVGAPSEVLRGNRAVLTRLLARYEIDRLQALRSAPARESYLAAHLLVRRAAAAATGLDEQSLVLGQRCDECGGDHGRPFFHGQPSLHVSLTHCTDAVGAVVGVTPCAIDLEGWDAVAFDPSLSERVFSRDECHALAALDSKAAQPGTPSPRQMLALRLWVRKECLIKLGRLSLDGMAACDLSAAGVDALPADRLVRSACGDLQFTEWVDSRTRTVGAIASFTSTAVHFLG</sequence>
<dbReference type="AlphaFoldDB" id="A0A3N7JUN4"/>
<dbReference type="Proteomes" id="UP000267464">
    <property type="component" value="Unassembled WGS sequence"/>
</dbReference>
<keyword evidence="1 3" id="KW-0808">Transferase</keyword>
<keyword evidence="4" id="KW-1185">Reference proteome</keyword>
<evidence type="ECO:0000256" key="1">
    <source>
        <dbReference type="ARBA" id="ARBA00022679"/>
    </source>
</evidence>
<name>A0A3N7JUN4_9BURK</name>
<protein>
    <submittedName>
        <fullName evidence="3">Phosphopantetheinyl transferase</fullName>
    </submittedName>
</protein>
<comment type="caution">
    <text evidence="3">The sequence shown here is derived from an EMBL/GenBank/DDBJ whole genome shotgun (WGS) entry which is preliminary data.</text>
</comment>
<reference evidence="3 4" key="1">
    <citation type="submission" date="2018-08" db="EMBL/GenBank/DDBJ databases">
        <authorList>
            <person name="Khan S.A."/>
            <person name="Jeon C.O."/>
            <person name="Chun B.H."/>
            <person name="Jeong S.E."/>
        </authorList>
    </citation>
    <scope>NUCLEOTIDE SEQUENCE [LARGE SCALE GENOMIC DNA]</scope>
    <source>
        <strain evidence="3 4">S-16</strain>
    </source>
</reference>
<gene>
    <name evidence="3" type="ORF">DZC73_20165</name>
</gene>
<dbReference type="GO" id="GO:0000287">
    <property type="term" value="F:magnesium ion binding"/>
    <property type="evidence" value="ECO:0007669"/>
    <property type="project" value="InterPro"/>
</dbReference>